<protein>
    <submittedName>
        <fullName evidence="1">Uncharacterized protein</fullName>
    </submittedName>
</protein>
<organism evidence="1 2">
    <name type="scientific">Brachionus plicatilis</name>
    <name type="common">Marine rotifer</name>
    <name type="synonym">Brachionus muelleri</name>
    <dbReference type="NCBI Taxonomy" id="10195"/>
    <lineage>
        <taxon>Eukaryota</taxon>
        <taxon>Metazoa</taxon>
        <taxon>Spiralia</taxon>
        <taxon>Gnathifera</taxon>
        <taxon>Rotifera</taxon>
        <taxon>Eurotatoria</taxon>
        <taxon>Monogononta</taxon>
        <taxon>Pseudotrocha</taxon>
        <taxon>Ploima</taxon>
        <taxon>Brachionidae</taxon>
        <taxon>Brachionus</taxon>
    </lineage>
</organism>
<evidence type="ECO:0000313" key="2">
    <source>
        <dbReference type="Proteomes" id="UP000276133"/>
    </source>
</evidence>
<evidence type="ECO:0000313" key="1">
    <source>
        <dbReference type="EMBL" id="RMZ96107.1"/>
    </source>
</evidence>
<comment type="caution">
    <text evidence="1">The sequence shown here is derived from an EMBL/GenBank/DDBJ whole genome shotgun (WGS) entry which is preliminary data.</text>
</comment>
<sequence length="99" mass="11605">MCIIRAQINYINICTNFKIGLLSVKNKQIDLIDRIKLTKRLSFIPEETCAKNQVIIILIPFNTEIKERKKFVKSIIYMKSVTIKKLLEIILRLITNVKN</sequence>
<reference evidence="1 2" key="1">
    <citation type="journal article" date="2018" name="Sci. Rep.">
        <title>Genomic signatures of local adaptation to the degree of environmental predictability in rotifers.</title>
        <authorList>
            <person name="Franch-Gras L."/>
            <person name="Hahn C."/>
            <person name="Garcia-Roger E.M."/>
            <person name="Carmona M.J."/>
            <person name="Serra M."/>
            <person name="Gomez A."/>
        </authorList>
    </citation>
    <scope>NUCLEOTIDE SEQUENCE [LARGE SCALE GENOMIC DNA]</scope>
    <source>
        <strain evidence="1">HYR1</strain>
    </source>
</reference>
<dbReference type="EMBL" id="REGN01012307">
    <property type="protein sequence ID" value="RMZ96107.1"/>
    <property type="molecule type" value="Genomic_DNA"/>
</dbReference>
<gene>
    <name evidence="1" type="ORF">BpHYR1_005498</name>
</gene>
<accession>A0A3M7PBM5</accession>
<dbReference type="Proteomes" id="UP000276133">
    <property type="component" value="Unassembled WGS sequence"/>
</dbReference>
<proteinExistence type="predicted"/>
<keyword evidence="2" id="KW-1185">Reference proteome</keyword>
<name>A0A3M7PBM5_BRAPC</name>
<dbReference type="AlphaFoldDB" id="A0A3M7PBM5"/>